<evidence type="ECO:0000313" key="1">
    <source>
        <dbReference type="EMBL" id="CCK72751.1"/>
    </source>
</evidence>
<dbReference type="OMA" id="DQGWFYS"/>
<keyword evidence="2" id="KW-1185">Reference proteome</keyword>
<dbReference type="GO" id="GO:0005829">
    <property type="term" value="C:cytosol"/>
    <property type="evidence" value="ECO:0007669"/>
    <property type="project" value="EnsemblFungi"/>
</dbReference>
<reference evidence="2" key="2">
    <citation type="submission" date="2012-08" db="EMBL/GenBank/DDBJ databases">
        <title>Genome sequence of Kazachstania naganishii.</title>
        <authorList>
            <person name="Gordon J.L."/>
            <person name="Armisen D."/>
            <person name="Proux-Wera E."/>
            <person name="OhEigeartaigh S.S."/>
            <person name="Byrne K.P."/>
            <person name="Wolfe K.H."/>
        </authorList>
    </citation>
    <scope>NUCLEOTIDE SEQUENCE [LARGE SCALE GENOMIC DNA]</scope>
    <source>
        <strain evidence="2">ATCC MYA-139 / BCRC 22969 / CBS 8797 / CCRC 22969 / KCTC 17520 / NBRC 10181 / NCYC 3082</strain>
    </source>
</reference>
<dbReference type="KEGG" id="kng:KNAG_0L01310"/>
<dbReference type="STRING" id="1071383.J7SB52"/>
<reference evidence="1 2" key="1">
    <citation type="journal article" date="2011" name="Proc. Natl. Acad. Sci. U.S.A.">
        <title>Evolutionary erosion of yeast sex chromosomes by mating-type switching accidents.</title>
        <authorList>
            <person name="Gordon J.L."/>
            <person name="Armisen D."/>
            <person name="Proux-Wera E."/>
            <person name="Oheigeartaigh S.S."/>
            <person name="Byrne K.P."/>
            <person name="Wolfe K.H."/>
        </authorList>
    </citation>
    <scope>NUCLEOTIDE SEQUENCE [LARGE SCALE GENOMIC DNA]</scope>
    <source>
        <strain evidence="2">ATCC MYA-139 / BCRC 22969 / CBS 8797 / CCRC 22969 / KCTC 17520 / NBRC 10181 / NCYC 3082</strain>
    </source>
</reference>
<protein>
    <recommendedName>
        <fullName evidence="3">Peroxin/Ferlin domain-containing protein</fullName>
    </recommendedName>
</protein>
<accession>J7SB52</accession>
<dbReference type="AlphaFoldDB" id="J7SB52"/>
<evidence type="ECO:0000313" key="2">
    <source>
        <dbReference type="Proteomes" id="UP000006310"/>
    </source>
</evidence>
<dbReference type="GeneID" id="34528524"/>
<sequence>MTLQRQVDYVTDTIIENERGLTVLGYPIFSPKFLLPHLDPANFQLVLDHGHLVELNVLNTRNSHSLDELYPLPWVDSQAAAAGGVAPGAGADSAETGWFVQMSNRDDTDDQGWCYSWSFGCHRWKSKNGFVRKRMWVRLPRGNSGLSHLNGADTH</sequence>
<dbReference type="GO" id="GO:0030476">
    <property type="term" value="P:ascospore wall assembly"/>
    <property type="evidence" value="ECO:0007669"/>
    <property type="project" value="EnsemblFungi"/>
</dbReference>
<dbReference type="EMBL" id="HE978325">
    <property type="protein sequence ID" value="CCK72751.1"/>
    <property type="molecule type" value="Genomic_DNA"/>
</dbReference>
<gene>
    <name evidence="1" type="primary">KNAG0L01310</name>
    <name evidence="1" type="ordered locus">KNAG_0L01310</name>
</gene>
<evidence type="ECO:0008006" key="3">
    <source>
        <dbReference type="Google" id="ProtNLM"/>
    </source>
</evidence>
<dbReference type="Proteomes" id="UP000006310">
    <property type="component" value="Chromosome 12"/>
</dbReference>
<dbReference type="RefSeq" id="XP_022466995.1">
    <property type="nucleotide sequence ID" value="XM_022610727.1"/>
</dbReference>
<dbReference type="eggNOG" id="ENOG502S49X">
    <property type="taxonomic scope" value="Eukaryota"/>
</dbReference>
<dbReference type="OrthoDB" id="72441at2759"/>
<name>J7SB52_HUIN7</name>
<dbReference type="GO" id="GO:0032120">
    <property type="term" value="P:ascospore-type prospore membrane formation"/>
    <property type="evidence" value="ECO:0007669"/>
    <property type="project" value="EnsemblFungi"/>
</dbReference>
<dbReference type="GO" id="GO:0005628">
    <property type="term" value="C:prospore membrane"/>
    <property type="evidence" value="ECO:0007669"/>
    <property type="project" value="EnsemblFungi"/>
</dbReference>
<organism evidence="1 2">
    <name type="scientific">Huiozyma naganishii (strain ATCC MYA-139 / BCRC 22969 / CBS 8797 / KCTC 17520 / NBRC 10181 / NCYC 3082 / Yp74L-3)</name>
    <name type="common">Yeast</name>
    <name type="synonym">Kazachstania naganishii</name>
    <dbReference type="NCBI Taxonomy" id="1071383"/>
    <lineage>
        <taxon>Eukaryota</taxon>
        <taxon>Fungi</taxon>
        <taxon>Dikarya</taxon>
        <taxon>Ascomycota</taxon>
        <taxon>Saccharomycotina</taxon>
        <taxon>Saccharomycetes</taxon>
        <taxon>Saccharomycetales</taxon>
        <taxon>Saccharomycetaceae</taxon>
        <taxon>Huiozyma</taxon>
    </lineage>
</organism>
<dbReference type="HOGENOM" id="CLU_1778715_0_0_1"/>
<proteinExistence type="predicted"/>